<keyword evidence="2" id="KW-1133">Transmembrane helix</keyword>
<dbReference type="EMBL" id="CP073695">
    <property type="protein sequence ID" value="QUO46879.1"/>
    <property type="molecule type" value="Genomic_DNA"/>
</dbReference>
<accession>A0A8T8LIA7</accession>
<dbReference type="GeneID" id="64827809"/>
<evidence type="ECO:0000313" key="4">
    <source>
        <dbReference type="EMBL" id="QUO46879.1"/>
    </source>
</evidence>
<keyword evidence="4" id="KW-0808">Transferase</keyword>
<gene>
    <name evidence="4" type="ORF">J7656_09675</name>
</gene>
<sequence>MYEGATVAVVIPAYNEAGFVGEVIETVPAFVDRVYVVDDRSTDDTWTEIRETLDGFEGSERPGGRLRGIPEASGVRTDGSGPIADGSGPMPDGTGPIPDGTGPAWRDRIAARDARSGTALPDRRIVALRHRENTGVGGAIKTGYRNAVADDAGVDVVAVMNGDGQMDPSILDRIIDPVVSGDADYAKGNRLWHTEYRRDMSGWRTFGNVLLTGLTRVASGYWRMTDPQNGYTAISRTALDRVAFESLYDDYGFCNHLLVRLNRQGLRIADVPMRAVYGDETSHIRYGSFVPALSLLLLRSYLGRLFAARGRGFGDPTAAAQLFGIGSVGAGLAVGLGSLLSLVPAAASVGVALALVGVAAFLAGVAGERRRNADLEVRVDSEAPPWRVDVETEDASPGEETPAGEE</sequence>
<dbReference type="Pfam" id="PF00535">
    <property type="entry name" value="Glycos_transf_2"/>
    <property type="match status" value="2"/>
</dbReference>
<evidence type="ECO:0000259" key="3">
    <source>
        <dbReference type="Pfam" id="PF00535"/>
    </source>
</evidence>
<keyword evidence="2" id="KW-0472">Membrane</keyword>
<protein>
    <submittedName>
        <fullName evidence="4">Glycosyltransferase</fullName>
        <ecNumber evidence="4">2.4.-.-</ecNumber>
    </submittedName>
</protein>
<dbReference type="EC" id="2.4.-.-" evidence="4"/>
<feature type="compositionally biased region" description="Acidic residues" evidence="1">
    <location>
        <begin position="391"/>
        <end position="406"/>
    </location>
</feature>
<dbReference type="KEGG" id="hss:J7656_09675"/>
<dbReference type="InterPro" id="IPR001173">
    <property type="entry name" value="Glyco_trans_2-like"/>
</dbReference>
<dbReference type="InterPro" id="IPR050256">
    <property type="entry name" value="Glycosyltransferase_2"/>
</dbReference>
<feature type="transmembrane region" description="Helical" evidence="2">
    <location>
        <begin position="346"/>
        <end position="366"/>
    </location>
</feature>
<feature type="domain" description="Glycosyltransferase 2-like" evidence="3">
    <location>
        <begin position="9"/>
        <end position="53"/>
    </location>
</feature>
<dbReference type="Proteomes" id="UP000679341">
    <property type="component" value="Chromosome"/>
</dbReference>
<evidence type="ECO:0000256" key="2">
    <source>
        <dbReference type="SAM" id="Phobius"/>
    </source>
</evidence>
<dbReference type="OrthoDB" id="11098at2157"/>
<evidence type="ECO:0000256" key="1">
    <source>
        <dbReference type="SAM" id="MobiDB-lite"/>
    </source>
</evidence>
<feature type="transmembrane region" description="Helical" evidence="2">
    <location>
        <begin position="319"/>
        <end position="340"/>
    </location>
</feature>
<dbReference type="AlphaFoldDB" id="A0A8T8LIA7"/>
<feature type="region of interest" description="Disordered" evidence="1">
    <location>
        <begin position="384"/>
        <end position="406"/>
    </location>
</feature>
<reference evidence="4 5" key="1">
    <citation type="submission" date="2021-03" db="EMBL/GenBank/DDBJ databases">
        <title>Halorubrum sodomense MBLA0099, Whole genome shotgun sequencing.</title>
        <authorList>
            <person name="Seo M.-J."/>
            <person name="Cho E.-S."/>
            <person name="Hwang C.Y."/>
        </authorList>
    </citation>
    <scope>NUCLEOTIDE SEQUENCE [LARGE SCALE GENOMIC DNA]</scope>
    <source>
        <strain evidence="4 5">MBLA0099</strain>
    </source>
</reference>
<keyword evidence="5" id="KW-1185">Reference proteome</keyword>
<keyword evidence="2" id="KW-0812">Transmembrane</keyword>
<evidence type="ECO:0000313" key="5">
    <source>
        <dbReference type="Proteomes" id="UP000679341"/>
    </source>
</evidence>
<dbReference type="RefSeq" id="WP_017343083.1">
    <property type="nucleotide sequence ID" value="NZ_CP073695.1"/>
</dbReference>
<dbReference type="PANTHER" id="PTHR48090:SF7">
    <property type="entry name" value="RFBJ PROTEIN"/>
    <property type="match status" value="1"/>
</dbReference>
<name>A0A8T8LIA7_9EURY</name>
<dbReference type="Gene3D" id="3.90.550.10">
    <property type="entry name" value="Spore Coat Polysaccharide Biosynthesis Protein SpsA, Chain A"/>
    <property type="match status" value="1"/>
</dbReference>
<proteinExistence type="predicted"/>
<feature type="domain" description="Glycosyltransferase 2-like" evidence="3">
    <location>
        <begin position="122"/>
        <end position="241"/>
    </location>
</feature>
<dbReference type="CDD" id="cd04179">
    <property type="entry name" value="DPM_DPG-synthase_like"/>
    <property type="match status" value="1"/>
</dbReference>
<dbReference type="PANTHER" id="PTHR48090">
    <property type="entry name" value="UNDECAPRENYL-PHOSPHATE 4-DEOXY-4-FORMAMIDO-L-ARABINOSE TRANSFERASE-RELATED"/>
    <property type="match status" value="1"/>
</dbReference>
<dbReference type="InterPro" id="IPR029044">
    <property type="entry name" value="Nucleotide-diphossugar_trans"/>
</dbReference>
<dbReference type="SUPFAM" id="SSF53448">
    <property type="entry name" value="Nucleotide-diphospho-sugar transferases"/>
    <property type="match status" value="1"/>
</dbReference>
<dbReference type="GO" id="GO:0016757">
    <property type="term" value="F:glycosyltransferase activity"/>
    <property type="evidence" value="ECO:0007669"/>
    <property type="project" value="UniProtKB-KW"/>
</dbReference>
<organism evidence="4 5">
    <name type="scientific">Halorubrum ruber</name>
    <dbReference type="NCBI Taxonomy" id="2982524"/>
    <lineage>
        <taxon>Archaea</taxon>
        <taxon>Methanobacteriati</taxon>
        <taxon>Methanobacteriota</taxon>
        <taxon>Stenosarchaea group</taxon>
        <taxon>Halobacteria</taxon>
        <taxon>Halobacteriales</taxon>
        <taxon>Haloferacaceae</taxon>
        <taxon>Halorubrum</taxon>
    </lineage>
</organism>
<keyword evidence="4" id="KW-0328">Glycosyltransferase</keyword>
<feature type="region of interest" description="Disordered" evidence="1">
    <location>
        <begin position="55"/>
        <end position="96"/>
    </location>
</feature>